<comment type="caution">
    <text evidence="1">The sequence shown here is derived from an EMBL/GenBank/DDBJ whole genome shotgun (WGS) entry which is preliminary data.</text>
</comment>
<accession>A0ABU8DVY2</accession>
<dbReference type="RefSeq" id="WP_336404953.1">
    <property type="nucleotide sequence ID" value="NZ_JBAPLU010000014.1"/>
</dbReference>
<reference evidence="1 2" key="1">
    <citation type="submission" date="2024-03" db="EMBL/GenBank/DDBJ databases">
        <title>Draft genome sequence of Klenkia sp. LSe6-5.</title>
        <authorList>
            <person name="Duangmal K."/>
            <person name="Chantavorakit T."/>
        </authorList>
    </citation>
    <scope>NUCLEOTIDE SEQUENCE [LARGE SCALE GENOMIC DNA]</scope>
    <source>
        <strain evidence="1 2">LSe6-5</strain>
    </source>
</reference>
<dbReference type="EMBL" id="JBAPLU010000014">
    <property type="protein sequence ID" value="MEI4272828.1"/>
    <property type="molecule type" value="Genomic_DNA"/>
</dbReference>
<gene>
    <name evidence="1" type="ORF">TEK04_13950</name>
</gene>
<evidence type="ECO:0000313" key="2">
    <source>
        <dbReference type="Proteomes" id="UP001361570"/>
    </source>
</evidence>
<keyword evidence="2" id="KW-1185">Reference proteome</keyword>
<organism evidence="1 2">
    <name type="scientific">Klenkia sesuvii</name>
    <dbReference type="NCBI Taxonomy" id="3103137"/>
    <lineage>
        <taxon>Bacteria</taxon>
        <taxon>Bacillati</taxon>
        <taxon>Actinomycetota</taxon>
        <taxon>Actinomycetes</taxon>
        <taxon>Geodermatophilales</taxon>
        <taxon>Geodermatophilaceae</taxon>
        <taxon>Klenkia</taxon>
    </lineage>
</organism>
<proteinExistence type="predicted"/>
<evidence type="ECO:0008006" key="3">
    <source>
        <dbReference type="Google" id="ProtNLM"/>
    </source>
</evidence>
<sequence length="129" mass="13367">MTSADCRQRAGTAREHLTVARERLLAAEAAPGPSEVAQVAASNAVLAGIAAADAICGTALGETSGEQDHRAAIAQLKRVAASGPLVTKLTRLLADKTALQYGGYCTHETARRAVDQATVLVDALRSHHL</sequence>
<name>A0ABU8DVY2_9ACTN</name>
<dbReference type="Proteomes" id="UP001361570">
    <property type="component" value="Unassembled WGS sequence"/>
</dbReference>
<protein>
    <recommendedName>
        <fullName evidence="3">HEPN domain-containing protein</fullName>
    </recommendedName>
</protein>
<evidence type="ECO:0000313" key="1">
    <source>
        <dbReference type="EMBL" id="MEI4272828.1"/>
    </source>
</evidence>